<proteinExistence type="inferred from homology"/>
<dbReference type="EMBL" id="JAGPNK010000023">
    <property type="protein sequence ID" value="KAH7304412.1"/>
    <property type="molecule type" value="Genomic_DNA"/>
</dbReference>
<dbReference type="Pfam" id="PF00106">
    <property type="entry name" value="adh_short"/>
    <property type="match status" value="1"/>
</dbReference>
<dbReference type="InterPro" id="IPR020904">
    <property type="entry name" value="Sc_DH/Rdtase_CS"/>
</dbReference>
<accession>A0A8K0SEZ0</accession>
<dbReference type="PANTHER" id="PTHR43544:SF7">
    <property type="entry name" value="NADB-LER2"/>
    <property type="match status" value="1"/>
</dbReference>
<evidence type="ECO:0000256" key="1">
    <source>
        <dbReference type="ARBA" id="ARBA00006484"/>
    </source>
</evidence>
<dbReference type="SUPFAM" id="SSF51735">
    <property type="entry name" value="NAD(P)-binding Rossmann-fold domains"/>
    <property type="match status" value="1"/>
</dbReference>
<evidence type="ECO:0000313" key="4">
    <source>
        <dbReference type="EMBL" id="KAH7304412.1"/>
    </source>
</evidence>
<protein>
    <submittedName>
        <fullName evidence="4">Aflatoxin biosynthesis ketoreductase nor-1</fullName>
    </submittedName>
</protein>
<dbReference type="Proteomes" id="UP000813444">
    <property type="component" value="Unassembled WGS sequence"/>
</dbReference>
<dbReference type="AlphaFoldDB" id="A0A8K0SEZ0"/>
<dbReference type="GO" id="GO:0005737">
    <property type="term" value="C:cytoplasm"/>
    <property type="evidence" value="ECO:0007669"/>
    <property type="project" value="TreeGrafter"/>
</dbReference>
<comment type="similarity">
    <text evidence="1">Belongs to the short-chain dehydrogenases/reductases (SDR) family.</text>
</comment>
<gene>
    <name evidence="4" type="ORF">B0I35DRAFT_445192</name>
</gene>
<comment type="caution">
    <text evidence="4">The sequence shown here is derived from an EMBL/GenBank/DDBJ whole genome shotgun (WGS) entry which is preliminary data.</text>
</comment>
<evidence type="ECO:0000313" key="5">
    <source>
        <dbReference type="Proteomes" id="UP000813444"/>
    </source>
</evidence>
<dbReference type="OrthoDB" id="7289984at2759"/>
<dbReference type="InterPro" id="IPR036291">
    <property type="entry name" value="NAD(P)-bd_dom_sf"/>
</dbReference>
<evidence type="ECO:0000256" key="3">
    <source>
        <dbReference type="ARBA" id="ARBA00023002"/>
    </source>
</evidence>
<dbReference type="Gene3D" id="3.40.50.720">
    <property type="entry name" value="NAD(P)-binding Rossmann-like Domain"/>
    <property type="match status" value="1"/>
</dbReference>
<name>A0A8K0SEZ0_9HYPO</name>
<dbReference type="InterPro" id="IPR002347">
    <property type="entry name" value="SDR_fam"/>
</dbReference>
<organism evidence="4 5">
    <name type="scientific">Stachybotrys elegans</name>
    <dbReference type="NCBI Taxonomy" id="80388"/>
    <lineage>
        <taxon>Eukaryota</taxon>
        <taxon>Fungi</taxon>
        <taxon>Dikarya</taxon>
        <taxon>Ascomycota</taxon>
        <taxon>Pezizomycotina</taxon>
        <taxon>Sordariomycetes</taxon>
        <taxon>Hypocreomycetidae</taxon>
        <taxon>Hypocreales</taxon>
        <taxon>Stachybotryaceae</taxon>
        <taxon>Stachybotrys</taxon>
    </lineage>
</organism>
<keyword evidence="5" id="KW-1185">Reference proteome</keyword>
<sequence length="249" mass="27092">MAVVYISGVSKGIGRELARRYLERPDHIVVGSIRDDTTPEVETLKNTVPASGSKLILVHNECTNPDDTKKAFDDVVASGINHFDIIIANAGGSPNVKPLDVVGPDDMIYDFQVNAVAPLVLFQTFKPLLEKSTKSPKWISVTTAGGSISLMETVRSWVGPAYGASKAALNWITCAIHFENKWLTAVAIHPGLVQTGPGNWVARTFGNLPMAPVTIEHCVDRMLDIIDNATREETSGKYIRSTDGTEMTW</sequence>
<reference evidence="4" key="1">
    <citation type="journal article" date="2021" name="Nat. Commun.">
        <title>Genetic determinants of endophytism in the Arabidopsis root mycobiome.</title>
        <authorList>
            <person name="Mesny F."/>
            <person name="Miyauchi S."/>
            <person name="Thiergart T."/>
            <person name="Pickel B."/>
            <person name="Atanasova L."/>
            <person name="Karlsson M."/>
            <person name="Huettel B."/>
            <person name="Barry K.W."/>
            <person name="Haridas S."/>
            <person name="Chen C."/>
            <person name="Bauer D."/>
            <person name="Andreopoulos W."/>
            <person name="Pangilinan J."/>
            <person name="LaButti K."/>
            <person name="Riley R."/>
            <person name="Lipzen A."/>
            <person name="Clum A."/>
            <person name="Drula E."/>
            <person name="Henrissat B."/>
            <person name="Kohler A."/>
            <person name="Grigoriev I.V."/>
            <person name="Martin F.M."/>
            <person name="Hacquard S."/>
        </authorList>
    </citation>
    <scope>NUCLEOTIDE SEQUENCE</scope>
    <source>
        <strain evidence="4">MPI-CAGE-CH-0235</strain>
    </source>
</reference>
<keyword evidence="2" id="KW-0521">NADP</keyword>
<dbReference type="GO" id="GO:0016491">
    <property type="term" value="F:oxidoreductase activity"/>
    <property type="evidence" value="ECO:0007669"/>
    <property type="project" value="UniProtKB-KW"/>
</dbReference>
<keyword evidence="3" id="KW-0560">Oxidoreductase</keyword>
<dbReference type="InterPro" id="IPR051468">
    <property type="entry name" value="Fungal_SecMetab_SDRs"/>
</dbReference>
<dbReference type="PANTHER" id="PTHR43544">
    <property type="entry name" value="SHORT-CHAIN DEHYDROGENASE/REDUCTASE"/>
    <property type="match status" value="1"/>
</dbReference>
<evidence type="ECO:0000256" key="2">
    <source>
        <dbReference type="ARBA" id="ARBA00022857"/>
    </source>
</evidence>
<dbReference type="PROSITE" id="PS00061">
    <property type="entry name" value="ADH_SHORT"/>
    <property type="match status" value="1"/>
</dbReference>
<dbReference type="PRINTS" id="PR00081">
    <property type="entry name" value="GDHRDH"/>
</dbReference>